<name>A0A068NZ87_FIMGI</name>
<dbReference type="AlphaFoldDB" id="A0A068NZ87"/>
<accession>A0A068NZ87</accession>
<sequence length="238" mass="26775">MGGYSYAREYTPEPEPGDPMTSLSIPSSLANPFHTSRRTDWTIVEQVGSQLLADLDSVHPYQARLALLQDEIANLESTRKPSTEFSGTAPALSLAFPHEIGSTSPNPPPSQPRLDLTEYIDHFVRTLAPAAPKTNIAPYASAIDELGGLSSPRTRMESYLVDRLGSSKSQDLGWYGRYAAHRQQQLNYQEHMRVQEVRARAERSYREMTERFARERGGGEIEGREGKFEPRFEIHPVR</sequence>
<keyword evidence="3" id="KW-1185">Reference proteome</keyword>
<dbReference type="EMBL" id="CP007139">
    <property type="protein sequence ID" value="AIE88144.1"/>
    <property type="molecule type" value="Genomic_DNA"/>
</dbReference>
<feature type="compositionally biased region" description="Polar residues" evidence="1">
    <location>
        <begin position="21"/>
        <end position="31"/>
    </location>
</feature>
<evidence type="ECO:0000313" key="2">
    <source>
        <dbReference type="EMBL" id="AIE88144.1"/>
    </source>
</evidence>
<reference evidence="2 3" key="1">
    <citation type="journal article" date="2014" name="PLoS ONE">
        <title>The first complete genome sequence of the class fimbriimonadia in the phylum armatimonadetes.</title>
        <authorList>
            <person name="Hu Z.Y."/>
            <person name="Wang Y.Z."/>
            <person name="Im W.T."/>
            <person name="Wang S.Y."/>
            <person name="Zhao G.P."/>
            <person name="Zheng H.J."/>
            <person name="Quan Z.X."/>
        </authorList>
    </citation>
    <scope>NUCLEOTIDE SEQUENCE [LARGE SCALE GENOMIC DNA]</scope>
    <source>
        <strain evidence="2">Gsoil 348</strain>
    </source>
</reference>
<evidence type="ECO:0000256" key="1">
    <source>
        <dbReference type="SAM" id="MobiDB-lite"/>
    </source>
</evidence>
<gene>
    <name evidence="2" type="ORF">OP10G_4776</name>
</gene>
<dbReference type="KEGG" id="fgi:OP10G_4776"/>
<feature type="region of interest" description="Disordered" evidence="1">
    <location>
        <begin position="216"/>
        <end position="238"/>
    </location>
</feature>
<dbReference type="HOGENOM" id="CLU_1164496_0_0_0"/>
<dbReference type="Proteomes" id="UP000027982">
    <property type="component" value="Chromosome"/>
</dbReference>
<evidence type="ECO:0000313" key="3">
    <source>
        <dbReference type="Proteomes" id="UP000027982"/>
    </source>
</evidence>
<organism evidence="2 3">
    <name type="scientific">Fimbriimonas ginsengisoli Gsoil 348</name>
    <dbReference type="NCBI Taxonomy" id="661478"/>
    <lineage>
        <taxon>Bacteria</taxon>
        <taxon>Bacillati</taxon>
        <taxon>Armatimonadota</taxon>
        <taxon>Fimbriimonadia</taxon>
        <taxon>Fimbriimonadales</taxon>
        <taxon>Fimbriimonadaceae</taxon>
        <taxon>Fimbriimonas</taxon>
    </lineage>
</organism>
<proteinExistence type="predicted"/>
<feature type="region of interest" description="Disordered" evidence="1">
    <location>
        <begin position="1"/>
        <end position="31"/>
    </location>
</feature>
<protein>
    <submittedName>
        <fullName evidence="2">Uncharacterized protein</fullName>
    </submittedName>
</protein>